<sequence>MDMSMLRKYLFQIRFVFLITFSIVCVSLLFLNYSYLASNDSEITFLFPNMNNAKRFEEIATTPSNFSSHFDETICCTTTTNQNNVTNIGATYAPIVSPPLIEENVDEVFTKLSPTILDPCLGRYIYVYDLPSRFNKDLLKRCHTLLKWEDLCLYLSNLGLGPKIIEESKKKVLSKKNWYATNQFSLEVIFHNLMKHYKCLTNDSSLASAIYVPYYAGLDISQYLWGFNVSIRDESPKKLVKWLAQQPQWKRVYGKDHFMVGGRISYDFRRRSDENEDWGTKLMFLPEASNMSMLSIESCGYDNEFSIPYPTYFHPTNDAQIFGWQRKMRKMKRKYLFSFVGAPRPNVTSSIRNELIEHCESSKGCKLVGCYYGYNKDRCGDPVHVMDVFRNSVFCLQPPGDSYTRRSTFDSILAGCIPVFFHPKSTYKQYVWHFPTNSSNYSVFLHEIDVKEKKVMINETLLNFSKREVFAMRNEVISLIPRIVYRYPSSRLETLEDAFDVAVKGILGRIEAMRRDYKW</sequence>
<dbReference type="PANTHER" id="PTHR11062:SF282">
    <property type="entry name" value="XYLOGLUCAN GALACTOSYLTRANSFERASE GT11-RELATED"/>
    <property type="match status" value="1"/>
</dbReference>
<dbReference type="InterPro" id="IPR040911">
    <property type="entry name" value="Exostosin_GT47"/>
</dbReference>
<evidence type="ECO:0000256" key="5">
    <source>
        <dbReference type="ARBA" id="ARBA00023034"/>
    </source>
</evidence>
<gene>
    <name evidence="7" type="ORF">MtrunA17_Chr4g0073401</name>
</gene>
<evidence type="ECO:0000256" key="3">
    <source>
        <dbReference type="ARBA" id="ARBA00022676"/>
    </source>
</evidence>
<evidence type="ECO:0000313" key="7">
    <source>
        <dbReference type="EMBL" id="RHN64835.1"/>
    </source>
</evidence>
<comment type="similarity">
    <text evidence="2">Belongs to the glycosyltransferase 47 family.</text>
</comment>
<dbReference type="OrthoDB" id="1924787at2759"/>
<dbReference type="Proteomes" id="UP000265566">
    <property type="component" value="Chromosome 4"/>
</dbReference>
<accession>A0A396ILT7</accession>
<reference evidence="8" key="1">
    <citation type="journal article" date="2018" name="Nat. Plants">
        <title>Whole-genome landscape of Medicago truncatula symbiotic genes.</title>
        <authorList>
            <person name="Pecrix Y."/>
            <person name="Staton S.E."/>
            <person name="Sallet E."/>
            <person name="Lelandais-Briere C."/>
            <person name="Moreau S."/>
            <person name="Carrere S."/>
            <person name="Blein T."/>
            <person name="Jardinaud M.F."/>
            <person name="Latrasse D."/>
            <person name="Zouine M."/>
            <person name="Zahm M."/>
            <person name="Kreplak J."/>
            <person name="Mayjonade B."/>
            <person name="Satge C."/>
            <person name="Perez M."/>
            <person name="Cauet S."/>
            <person name="Marande W."/>
            <person name="Chantry-Darmon C."/>
            <person name="Lopez-Roques C."/>
            <person name="Bouchez O."/>
            <person name="Berard A."/>
            <person name="Debelle F."/>
            <person name="Munos S."/>
            <person name="Bendahmane A."/>
            <person name="Berges H."/>
            <person name="Niebel A."/>
            <person name="Buitink J."/>
            <person name="Frugier F."/>
            <person name="Benhamed M."/>
            <person name="Crespi M."/>
            <person name="Gouzy J."/>
            <person name="Gamas P."/>
        </authorList>
    </citation>
    <scope>NUCLEOTIDE SEQUENCE [LARGE SCALE GENOMIC DNA]</scope>
    <source>
        <strain evidence="8">cv. Jemalong A17</strain>
    </source>
</reference>
<comment type="caution">
    <text evidence="7">The sequence shown here is derived from an EMBL/GenBank/DDBJ whole genome shotgun (WGS) entry which is preliminary data.</text>
</comment>
<keyword evidence="3" id="KW-0808">Transferase</keyword>
<dbReference type="GO" id="GO:0000139">
    <property type="term" value="C:Golgi membrane"/>
    <property type="evidence" value="ECO:0007669"/>
    <property type="project" value="UniProtKB-SubCell"/>
</dbReference>
<dbReference type="AlphaFoldDB" id="A0A396ILT7"/>
<dbReference type="InterPro" id="IPR004263">
    <property type="entry name" value="Exostosin"/>
</dbReference>
<dbReference type="Gramene" id="rna27701">
    <property type="protein sequence ID" value="RHN64835.1"/>
    <property type="gene ID" value="gene27701"/>
</dbReference>
<protein>
    <submittedName>
        <fullName evidence="7">Putative exostosin</fullName>
    </submittedName>
</protein>
<keyword evidence="4" id="KW-0735">Signal-anchor</keyword>
<dbReference type="Pfam" id="PF03016">
    <property type="entry name" value="Exostosin_GT47"/>
    <property type="match status" value="1"/>
</dbReference>
<evidence type="ECO:0000259" key="6">
    <source>
        <dbReference type="Pfam" id="PF03016"/>
    </source>
</evidence>
<proteinExistence type="inferred from homology"/>
<evidence type="ECO:0000256" key="4">
    <source>
        <dbReference type="ARBA" id="ARBA00022968"/>
    </source>
</evidence>
<keyword evidence="3" id="KW-0328">Glycosyltransferase</keyword>
<evidence type="ECO:0000313" key="8">
    <source>
        <dbReference type="Proteomes" id="UP000265566"/>
    </source>
</evidence>
<organism evidence="7 8">
    <name type="scientific">Medicago truncatula</name>
    <name type="common">Barrel medic</name>
    <name type="synonym">Medicago tribuloides</name>
    <dbReference type="NCBI Taxonomy" id="3880"/>
    <lineage>
        <taxon>Eukaryota</taxon>
        <taxon>Viridiplantae</taxon>
        <taxon>Streptophyta</taxon>
        <taxon>Embryophyta</taxon>
        <taxon>Tracheophyta</taxon>
        <taxon>Spermatophyta</taxon>
        <taxon>Magnoliopsida</taxon>
        <taxon>eudicotyledons</taxon>
        <taxon>Gunneridae</taxon>
        <taxon>Pentapetalae</taxon>
        <taxon>rosids</taxon>
        <taxon>fabids</taxon>
        <taxon>Fabales</taxon>
        <taxon>Fabaceae</taxon>
        <taxon>Papilionoideae</taxon>
        <taxon>50 kb inversion clade</taxon>
        <taxon>NPAAA clade</taxon>
        <taxon>Hologalegina</taxon>
        <taxon>IRL clade</taxon>
        <taxon>Trifolieae</taxon>
        <taxon>Medicago</taxon>
    </lineage>
</organism>
<dbReference type="GO" id="GO:0016757">
    <property type="term" value="F:glycosyltransferase activity"/>
    <property type="evidence" value="ECO:0007669"/>
    <property type="project" value="UniProtKB-KW"/>
</dbReference>
<comment type="subcellular location">
    <subcellularLocation>
        <location evidence="1">Golgi apparatus membrane</location>
        <topology evidence="1">Single-pass type II membrane protein</topology>
    </subcellularLocation>
</comment>
<evidence type="ECO:0000256" key="1">
    <source>
        <dbReference type="ARBA" id="ARBA00004323"/>
    </source>
</evidence>
<name>A0A396ILT7_MEDTR</name>
<keyword evidence="5" id="KW-0333">Golgi apparatus</keyword>
<evidence type="ECO:0000256" key="2">
    <source>
        <dbReference type="ARBA" id="ARBA00010271"/>
    </source>
</evidence>
<keyword evidence="4" id="KW-0812">Transmembrane</keyword>
<dbReference type="PANTHER" id="PTHR11062">
    <property type="entry name" value="EXOSTOSIN HEPARAN SULFATE GLYCOSYLTRANSFERASE -RELATED"/>
    <property type="match status" value="1"/>
</dbReference>
<feature type="domain" description="Exostosin GT47" evidence="6">
    <location>
        <begin position="120"/>
        <end position="455"/>
    </location>
</feature>
<dbReference type="EMBL" id="PSQE01000004">
    <property type="protein sequence ID" value="RHN64835.1"/>
    <property type="molecule type" value="Genomic_DNA"/>
</dbReference>